<dbReference type="RefSeq" id="WP_073125936.1">
    <property type="nucleotide sequence ID" value="NZ_FQZA01000001.1"/>
</dbReference>
<gene>
    <name evidence="9" type="ORF">SAMN04488012_101314</name>
</gene>
<dbReference type="SUPFAM" id="SSF56935">
    <property type="entry name" value="Porins"/>
    <property type="match status" value="1"/>
</dbReference>
<keyword evidence="7" id="KW-0998">Cell outer membrane</keyword>
<comment type="subcellular location">
    <subcellularLocation>
        <location evidence="1">Cell outer membrane</location>
        <topology evidence="1">Multi-pass membrane protein</topology>
    </subcellularLocation>
</comment>
<name>A0A1M6B079_9RHOB</name>
<keyword evidence="3" id="KW-1134">Transmembrane beta strand</keyword>
<dbReference type="PANTHER" id="PTHR35093">
    <property type="entry name" value="OUTER MEMBRANE PROTEIN NMB0088-RELATED"/>
    <property type="match status" value="1"/>
</dbReference>
<keyword evidence="10" id="KW-1185">Reference proteome</keyword>
<accession>A0A1M6B079</accession>
<evidence type="ECO:0000313" key="10">
    <source>
        <dbReference type="Proteomes" id="UP000184040"/>
    </source>
</evidence>
<reference evidence="9 10" key="1">
    <citation type="submission" date="2016-11" db="EMBL/GenBank/DDBJ databases">
        <authorList>
            <person name="Jaros S."/>
            <person name="Januszkiewicz K."/>
            <person name="Wedrychowicz H."/>
        </authorList>
    </citation>
    <scope>NUCLEOTIDE SEQUENCE [LARGE SCALE GENOMIC DNA]</scope>
    <source>
        <strain evidence="9 10">DSM 26892</strain>
    </source>
</reference>
<evidence type="ECO:0000256" key="1">
    <source>
        <dbReference type="ARBA" id="ARBA00004571"/>
    </source>
</evidence>
<dbReference type="EMBL" id="FQZA01000001">
    <property type="protein sequence ID" value="SHI42122.1"/>
    <property type="molecule type" value="Genomic_DNA"/>
</dbReference>
<dbReference type="Gene3D" id="2.40.160.60">
    <property type="entry name" value="Outer membrane protein transport protein (OMPP1/FadL/TodX)"/>
    <property type="match status" value="1"/>
</dbReference>
<keyword evidence="4" id="KW-0812">Transmembrane</keyword>
<keyword evidence="6" id="KW-0472">Membrane</keyword>
<evidence type="ECO:0000256" key="5">
    <source>
        <dbReference type="ARBA" id="ARBA00022729"/>
    </source>
</evidence>
<dbReference type="PANTHER" id="PTHR35093:SF8">
    <property type="entry name" value="OUTER MEMBRANE PROTEIN NMB0088-RELATED"/>
    <property type="match status" value="1"/>
</dbReference>
<dbReference type="STRING" id="313368.SAMN04488012_101314"/>
<dbReference type="GO" id="GO:0009279">
    <property type="term" value="C:cell outer membrane"/>
    <property type="evidence" value="ECO:0007669"/>
    <property type="project" value="UniProtKB-SubCell"/>
</dbReference>
<feature type="signal peptide" evidence="8">
    <location>
        <begin position="1"/>
        <end position="18"/>
    </location>
</feature>
<protein>
    <submittedName>
        <fullName evidence="9">Long-chain fatty acid transport protein</fullName>
    </submittedName>
</protein>
<evidence type="ECO:0000256" key="6">
    <source>
        <dbReference type="ARBA" id="ARBA00023136"/>
    </source>
</evidence>
<proteinExistence type="inferred from homology"/>
<dbReference type="GO" id="GO:0015483">
    <property type="term" value="F:long-chain fatty acid transporting porin activity"/>
    <property type="evidence" value="ECO:0007669"/>
    <property type="project" value="TreeGrafter"/>
</dbReference>
<evidence type="ECO:0000256" key="3">
    <source>
        <dbReference type="ARBA" id="ARBA00022452"/>
    </source>
</evidence>
<sequence>MKKLFGTVAVLALAPAMAGALGLDRSGQPVTLLFEDGNYAELSFGRVFPSVDGNDVAAFGGSATGEVANNFSQVGLGVKYDLNDQLSFSLNFDQPYGSNVNYPTSSVALGGTRAVVDSRSIQALARYKLNNGFSVHGGLRYQEIQADVTLGGAAYGPLNGYRAQFDSDGDLGYVLGAAYERPEIALRVALTYFSGTSHDLPTSETLNGVGVGALPAAALGLPINPFSTTSVTKVDTPEALNLDFQTGIMEDTLLFGSVRYAWYEDTIVSPTFFDTIQDGVVDGDSLTDIDDGYALNIGVGRRFTDKLSGSIAFGYERSGDDLVSPLAPTNGVKSIALGLSYDVTEQFNLSGGVRYAKLGDAMPETGTPDTARANFTDNDVFAVGFSVGYSF</sequence>
<dbReference type="Proteomes" id="UP000184040">
    <property type="component" value="Unassembled WGS sequence"/>
</dbReference>
<evidence type="ECO:0000256" key="8">
    <source>
        <dbReference type="SAM" id="SignalP"/>
    </source>
</evidence>
<organism evidence="9 10">
    <name type="scientific">Palleronia salina</name>
    <dbReference type="NCBI Taxonomy" id="313368"/>
    <lineage>
        <taxon>Bacteria</taxon>
        <taxon>Pseudomonadati</taxon>
        <taxon>Pseudomonadota</taxon>
        <taxon>Alphaproteobacteria</taxon>
        <taxon>Rhodobacterales</taxon>
        <taxon>Roseobacteraceae</taxon>
        <taxon>Palleronia</taxon>
    </lineage>
</organism>
<keyword evidence="5 8" id="KW-0732">Signal</keyword>
<evidence type="ECO:0000256" key="2">
    <source>
        <dbReference type="ARBA" id="ARBA00008163"/>
    </source>
</evidence>
<feature type="chain" id="PRO_5013019805" evidence="8">
    <location>
        <begin position="19"/>
        <end position="391"/>
    </location>
</feature>
<comment type="similarity">
    <text evidence="2">Belongs to the OmpP1/FadL family.</text>
</comment>
<evidence type="ECO:0000256" key="4">
    <source>
        <dbReference type="ARBA" id="ARBA00022692"/>
    </source>
</evidence>
<dbReference type="Pfam" id="PF03349">
    <property type="entry name" value="Toluene_X"/>
    <property type="match status" value="1"/>
</dbReference>
<dbReference type="InterPro" id="IPR005017">
    <property type="entry name" value="OMPP1/FadL/TodX"/>
</dbReference>
<evidence type="ECO:0000256" key="7">
    <source>
        <dbReference type="ARBA" id="ARBA00023237"/>
    </source>
</evidence>
<dbReference type="AlphaFoldDB" id="A0A1M6B079"/>
<evidence type="ECO:0000313" key="9">
    <source>
        <dbReference type="EMBL" id="SHI42122.1"/>
    </source>
</evidence>